<protein>
    <recommendedName>
        <fullName evidence="3">Protein kinase domain-containing protein</fullName>
    </recommendedName>
</protein>
<name>A0A835TB78_9CHLO</name>
<dbReference type="AlphaFoldDB" id="A0A835TB78"/>
<feature type="compositionally biased region" description="Low complexity" evidence="2">
    <location>
        <begin position="579"/>
        <end position="589"/>
    </location>
</feature>
<feature type="binding site" evidence="1">
    <location>
        <position position="93"/>
    </location>
    <ligand>
        <name>ATP</name>
        <dbReference type="ChEBI" id="CHEBI:30616"/>
    </ligand>
</feature>
<feature type="region of interest" description="Disordered" evidence="2">
    <location>
        <begin position="359"/>
        <end position="428"/>
    </location>
</feature>
<evidence type="ECO:0000259" key="3">
    <source>
        <dbReference type="PROSITE" id="PS50011"/>
    </source>
</evidence>
<dbReference type="InterPro" id="IPR011009">
    <property type="entry name" value="Kinase-like_dom_sf"/>
</dbReference>
<accession>A0A835TB78</accession>
<evidence type="ECO:0000256" key="1">
    <source>
        <dbReference type="PROSITE-ProRule" id="PRU10141"/>
    </source>
</evidence>
<dbReference type="InterPro" id="IPR001245">
    <property type="entry name" value="Ser-Thr/Tyr_kinase_cat_dom"/>
</dbReference>
<dbReference type="InterPro" id="IPR017441">
    <property type="entry name" value="Protein_kinase_ATP_BS"/>
</dbReference>
<feature type="domain" description="Protein kinase" evidence="3">
    <location>
        <begin position="66"/>
        <end position="351"/>
    </location>
</feature>
<organism evidence="4 5">
    <name type="scientific">Chlamydomonas schloesseri</name>
    <dbReference type="NCBI Taxonomy" id="2026947"/>
    <lineage>
        <taxon>Eukaryota</taxon>
        <taxon>Viridiplantae</taxon>
        <taxon>Chlorophyta</taxon>
        <taxon>core chlorophytes</taxon>
        <taxon>Chlorophyceae</taxon>
        <taxon>CS clade</taxon>
        <taxon>Chlamydomonadales</taxon>
        <taxon>Chlamydomonadaceae</taxon>
        <taxon>Chlamydomonas</taxon>
    </lineage>
</organism>
<keyword evidence="1" id="KW-0547">Nucleotide-binding</keyword>
<feature type="compositionally biased region" description="Low complexity" evidence="2">
    <location>
        <begin position="391"/>
        <end position="423"/>
    </location>
</feature>
<dbReference type="OrthoDB" id="536306at2759"/>
<dbReference type="Pfam" id="PF00069">
    <property type="entry name" value="Pkinase"/>
    <property type="match status" value="1"/>
</dbReference>
<evidence type="ECO:0000313" key="4">
    <source>
        <dbReference type="EMBL" id="KAG2441968.1"/>
    </source>
</evidence>
<dbReference type="CDD" id="cd14014">
    <property type="entry name" value="STKc_PknB_like"/>
    <property type="match status" value="1"/>
</dbReference>
<sequence>MDSLDRGASAVSSADEGDEERMLREYGLLGDSDTANISGGAAAGSGSSSSSSEPVLLPVLRAADVQLTSQELGSGAFGRVMLGRFHGRDVAVKLLPLVGPAHSRAALRREVVVLASLSQRCSSMARLVGMTVKDGRLALVMCRYQRSLAQSLAKQPGGRMASDEATLLARDLLRGLAQLHCHGVVMADLKPDNVLLDESGAPLLCDFGLSRAVRSTLGQHAALSHVAGTANYMSPEQFMVGTDGSGSGAAAAGGSSSSGTGAGAGLDGLICPKSDMWAFGCIMLHVLTGRPPWAGLHIGQIAVQVGVSRRAPDVPWDVPLHLRSLLLSCLQSDPGRRPSASEALASLEQELRRCIRAAPPLPAPSAAPPAGPAPPQQPMAAVTDPLGGIEQQQQYQQQQQQQQRQEQEQQQPPQQQQQPQQQRYPHHQQSLRVAVVVVEDDDEDESVDEDEDEDEGESEDEEGEEEPADDESEDDESEVEGSGDSELEAEEQDLRQQLEHARLVLGEARDEYRNRRMELSTAVAAAGQQVTGFNVLVDSPYARELEARAPYDEVQRDGVSLQQQLQQVAGRRAAAQAAGRVQGQVQEQASQRQPQPAGVHHPQERAAGVAGLQDSPASAPAAVFSTPPASPAHEVRLDVRLHSYLSSTHAVDPMAKAVVSLPTTVDPGNGALVADLLAERDRTPWLRTHYPYVPYHCLDLAILKVNELGEPLGYAAWPRDPSCPDGGSCWLQAIFREPGAQPFTRRVVVVDTRDPLPRVTVMLHGSWGTSTATDVPVEPHYSSTDLGTAALAALLRNSSALRVHDQATSGAFELLVSGRRRHLPALLGSGLLRPGAELHMRERGPAMQQVEVELPENRARLTVYVGPSWLVKELKEQVAAQRPELAEDLRTNLIGVQRQGRQGLLNDCCELSTQAPIAAGGGAVYKLVRISGQ</sequence>
<dbReference type="Gene3D" id="1.10.510.10">
    <property type="entry name" value="Transferase(Phosphotransferase) domain 1"/>
    <property type="match status" value="1"/>
</dbReference>
<proteinExistence type="predicted"/>
<evidence type="ECO:0000256" key="2">
    <source>
        <dbReference type="SAM" id="MobiDB-lite"/>
    </source>
</evidence>
<dbReference type="GO" id="GO:0004674">
    <property type="term" value="F:protein serine/threonine kinase activity"/>
    <property type="evidence" value="ECO:0007669"/>
    <property type="project" value="TreeGrafter"/>
</dbReference>
<keyword evidence="1" id="KW-0067">ATP-binding</keyword>
<gene>
    <name evidence="4" type="ORF">HYH02_009762</name>
</gene>
<dbReference type="InterPro" id="IPR051681">
    <property type="entry name" value="Ser/Thr_Kinases-Pseudokinases"/>
</dbReference>
<reference evidence="4" key="1">
    <citation type="journal article" date="2020" name="bioRxiv">
        <title>Comparative genomics of Chlamydomonas.</title>
        <authorList>
            <person name="Craig R.J."/>
            <person name="Hasan A.R."/>
            <person name="Ness R.W."/>
            <person name="Keightley P.D."/>
        </authorList>
    </citation>
    <scope>NUCLEOTIDE SEQUENCE</scope>
    <source>
        <strain evidence="4">CCAP 11/173</strain>
    </source>
</reference>
<dbReference type="EMBL" id="JAEHOD010000034">
    <property type="protein sequence ID" value="KAG2441968.1"/>
    <property type="molecule type" value="Genomic_DNA"/>
</dbReference>
<keyword evidence="5" id="KW-1185">Reference proteome</keyword>
<dbReference type="GO" id="GO:0005524">
    <property type="term" value="F:ATP binding"/>
    <property type="evidence" value="ECO:0007669"/>
    <property type="project" value="UniProtKB-UniRule"/>
</dbReference>
<feature type="compositionally biased region" description="Acidic residues" evidence="2">
    <location>
        <begin position="440"/>
        <end position="491"/>
    </location>
</feature>
<feature type="region of interest" description="Disordered" evidence="2">
    <location>
        <begin position="579"/>
        <end position="603"/>
    </location>
</feature>
<dbReference type="PANTHER" id="PTHR44329">
    <property type="entry name" value="SERINE/THREONINE-PROTEIN KINASE TNNI3K-RELATED"/>
    <property type="match status" value="1"/>
</dbReference>
<dbReference type="PROSITE" id="PS50011">
    <property type="entry name" value="PROTEIN_KINASE_DOM"/>
    <property type="match status" value="1"/>
</dbReference>
<feature type="compositionally biased region" description="Pro residues" evidence="2">
    <location>
        <begin position="359"/>
        <end position="377"/>
    </location>
</feature>
<dbReference type="SUPFAM" id="SSF56112">
    <property type="entry name" value="Protein kinase-like (PK-like)"/>
    <property type="match status" value="1"/>
</dbReference>
<dbReference type="InterPro" id="IPR000719">
    <property type="entry name" value="Prot_kinase_dom"/>
</dbReference>
<dbReference type="Proteomes" id="UP000613740">
    <property type="component" value="Unassembled WGS sequence"/>
</dbReference>
<dbReference type="PROSITE" id="PS00107">
    <property type="entry name" value="PROTEIN_KINASE_ATP"/>
    <property type="match status" value="1"/>
</dbReference>
<feature type="region of interest" description="Disordered" evidence="2">
    <location>
        <begin position="1"/>
        <end position="20"/>
    </location>
</feature>
<dbReference type="Pfam" id="PF07714">
    <property type="entry name" value="PK_Tyr_Ser-Thr"/>
    <property type="match status" value="1"/>
</dbReference>
<dbReference type="SMART" id="SM00220">
    <property type="entry name" value="S_TKc"/>
    <property type="match status" value="1"/>
</dbReference>
<dbReference type="Gene3D" id="3.30.200.20">
    <property type="entry name" value="Phosphorylase Kinase, domain 1"/>
    <property type="match status" value="1"/>
</dbReference>
<dbReference type="PANTHER" id="PTHR44329:SF214">
    <property type="entry name" value="PROTEIN KINASE DOMAIN-CONTAINING PROTEIN"/>
    <property type="match status" value="1"/>
</dbReference>
<evidence type="ECO:0000313" key="5">
    <source>
        <dbReference type="Proteomes" id="UP000613740"/>
    </source>
</evidence>
<comment type="caution">
    <text evidence="4">The sequence shown here is derived from an EMBL/GenBank/DDBJ whole genome shotgun (WGS) entry which is preliminary data.</text>
</comment>
<feature type="region of interest" description="Disordered" evidence="2">
    <location>
        <begin position="440"/>
        <end position="499"/>
    </location>
</feature>